<evidence type="ECO:0000256" key="4">
    <source>
        <dbReference type="ARBA" id="ARBA00022452"/>
    </source>
</evidence>
<gene>
    <name evidence="15" type="ORF">LE190_04770</name>
</gene>
<dbReference type="InterPro" id="IPR012910">
    <property type="entry name" value="Plug_dom"/>
</dbReference>
<evidence type="ECO:0000256" key="3">
    <source>
        <dbReference type="ARBA" id="ARBA00022448"/>
    </source>
</evidence>
<evidence type="ECO:0000259" key="14">
    <source>
        <dbReference type="Pfam" id="PF07715"/>
    </source>
</evidence>
<dbReference type="InterPro" id="IPR000531">
    <property type="entry name" value="Beta-barrel_TonB"/>
</dbReference>
<evidence type="ECO:0000256" key="1">
    <source>
        <dbReference type="ARBA" id="ARBA00004571"/>
    </source>
</evidence>
<evidence type="ECO:0000256" key="5">
    <source>
        <dbReference type="ARBA" id="ARBA00022692"/>
    </source>
</evidence>
<comment type="similarity">
    <text evidence="2 10 11">Belongs to the TonB-dependent receptor family.</text>
</comment>
<evidence type="ECO:0000256" key="8">
    <source>
        <dbReference type="ARBA" id="ARBA00023170"/>
    </source>
</evidence>
<keyword evidence="3 10" id="KW-0813">Transport</keyword>
<dbReference type="Proteomes" id="UP001198602">
    <property type="component" value="Unassembled WGS sequence"/>
</dbReference>
<evidence type="ECO:0000256" key="9">
    <source>
        <dbReference type="ARBA" id="ARBA00023237"/>
    </source>
</evidence>
<sequence length="985" mass="104733">MKFSFANRSKSFRARPRWPSAALLACPALLLALPASSHAQENPEAKAATGQEQDMKVQVVTVTGSNIRQAQNSVSSSPITEVGEHLIKGTASISIGDTLNSIPSVTSGLSASSNNTSVGGDAANVGVATTSLRNLGSARTLVLVNGRRYVSGVSANTGYGVDLNSIPTALIRRVDVLTGGQSAIYGSDAIAGVVNIITKKNFSGFEFSAFGGGAEDGGAGRKNIDLTYGKNFESGNAWISAGQSRQDPLLSSERPFSAYELAFIDADKDGVREAIARRNGPAHVPGAALIAPNGLTIFGNGAPFNTGQPVLDGQFNPQGGGDWDNQHARRYLVAPYQRSYIASGLNFELSPTSHADIELNYARTTSSVALEPAPVSVVGDIFRVPMGGTTGINVATSPYFVGSSAGRQLLAAMGANTSLDRLQTFKRLSEFGDRTVSNERNTFRIAAGLTNELSDSLSLKSSIVYGVTLEKQKNTGDFSIANFRNAVTIVPNGRGGYQCADAVARLEGCQPVNPFGTVDSLAGQAGVTGFSPAAIKYLMIDTGQTGEIRQTVVNSVLSGSLPWSLSGQQPLGFAAGVEYRKEQAEETPDAYRQMGLSRDLQVSAIKGDFDVKEAFAELEVPVARWLSVDLAARLGSYSTIGSAATYRLGVNAPLTDLVRLRGSWSQSVRAPNINDLFSNGSTSTAAANTDICNGVTAATTGNIAANCRSIPAIARRIASVGAFTLVASEANNTRLLQAGSPTLSEETADSVTLGAVFTPMRGLSFSADYFDIKIKDGITRDSSDVYVRRCYSVAPGAFDPTCGGNLVRDVNDGPILNLRSPLINAASITTRGVDLELDYAQRNFNFAAYANYLERYDVTNSSGAVEKFMGRVLFPKWRLAFNGTYNVTSKFDLFAQVRHRSATRAFLEPTNLSPELNRFKSASYVDLRFNYRITDAVHAYVGVNNVGDVQPDINPRDAATGTNTEPRAYDVIGRQYFAGINAKFR</sequence>
<dbReference type="PANTHER" id="PTHR47234">
    <property type="match status" value="1"/>
</dbReference>
<feature type="signal peptide" evidence="12">
    <location>
        <begin position="1"/>
        <end position="39"/>
    </location>
</feature>
<keyword evidence="4 10" id="KW-1134">Transmembrane beta strand</keyword>
<dbReference type="Pfam" id="PF00593">
    <property type="entry name" value="TonB_dep_Rec_b-barrel"/>
    <property type="match status" value="1"/>
</dbReference>
<name>A0ABS7Y813_9BURK</name>
<feature type="chain" id="PRO_5046859423" evidence="12">
    <location>
        <begin position="40"/>
        <end position="985"/>
    </location>
</feature>
<evidence type="ECO:0000256" key="7">
    <source>
        <dbReference type="ARBA" id="ARBA00023136"/>
    </source>
</evidence>
<comment type="caution">
    <text evidence="15">The sequence shown here is derived from an EMBL/GenBank/DDBJ whole genome shotgun (WGS) entry which is preliminary data.</text>
</comment>
<proteinExistence type="inferred from homology"/>
<dbReference type="InterPro" id="IPR036942">
    <property type="entry name" value="Beta-barrel_TonB_sf"/>
</dbReference>
<feature type="domain" description="TonB-dependent receptor plug" evidence="14">
    <location>
        <begin position="76"/>
        <end position="193"/>
    </location>
</feature>
<organism evidence="15 16">
    <name type="scientific">Massilia hydrophila</name>
    <dbReference type="NCBI Taxonomy" id="3044279"/>
    <lineage>
        <taxon>Bacteria</taxon>
        <taxon>Pseudomonadati</taxon>
        <taxon>Pseudomonadota</taxon>
        <taxon>Betaproteobacteria</taxon>
        <taxon>Burkholderiales</taxon>
        <taxon>Oxalobacteraceae</taxon>
        <taxon>Telluria group</taxon>
        <taxon>Massilia</taxon>
    </lineage>
</organism>
<accession>A0ABS7Y813</accession>
<dbReference type="EMBL" id="JAHYBX010000001">
    <property type="protein sequence ID" value="MCA1855237.1"/>
    <property type="molecule type" value="Genomic_DNA"/>
</dbReference>
<keyword evidence="5 10" id="KW-0812">Transmembrane</keyword>
<feature type="domain" description="TonB-dependent receptor-like beta-barrel" evidence="13">
    <location>
        <begin position="420"/>
        <end position="946"/>
    </location>
</feature>
<evidence type="ECO:0000256" key="10">
    <source>
        <dbReference type="PROSITE-ProRule" id="PRU01360"/>
    </source>
</evidence>
<reference evidence="15 16" key="1">
    <citation type="submission" date="2021-07" db="EMBL/GenBank/DDBJ databases">
        <title>Characterization of Violacein-producing bacteria and related species.</title>
        <authorList>
            <person name="Wilson H.S."/>
            <person name="De Leon M.E."/>
        </authorList>
    </citation>
    <scope>NUCLEOTIDE SEQUENCE [LARGE SCALE GENOMIC DNA]</scope>
    <source>
        <strain evidence="15 16">HSC-2F05</strain>
    </source>
</reference>
<keyword evidence="8 15" id="KW-0675">Receptor</keyword>
<dbReference type="Gene3D" id="2.40.170.20">
    <property type="entry name" value="TonB-dependent receptor, beta-barrel domain"/>
    <property type="match status" value="1"/>
</dbReference>
<keyword evidence="16" id="KW-1185">Reference proteome</keyword>
<evidence type="ECO:0000256" key="12">
    <source>
        <dbReference type="SAM" id="SignalP"/>
    </source>
</evidence>
<dbReference type="Gene3D" id="2.170.130.10">
    <property type="entry name" value="TonB-dependent receptor, plug domain"/>
    <property type="match status" value="1"/>
</dbReference>
<dbReference type="InterPro" id="IPR037066">
    <property type="entry name" value="Plug_dom_sf"/>
</dbReference>
<keyword evidence="9 10" id="KW-0998">Cell outer membrane</keyword>
<evidence type="ECO:0000313" key="15">
    <source>
        <dbReference type="EMBL" id="MCA1855237.1"/>
    </source>
</evidence>
<comment type="subcellular location">
    <subcellularLocation>
        <location evidence="1 10">Cell outer membrane</location>
        <topology evidence="1 10">Multi-pass membrane protein</topology>
    </subcellularLocation>
</comment>
<evidence type="ECO:0000256" key="6">
    <source>
        <dbReference type="ARBA" id="ARBA00023077"/>
    </source>
</evidence>
<evidence type="ECO:0000259" key="13">
    <source>
        <dbReference type="Pfam" id="PF00593"/>
    </source>
</evidence>
<evidence type="ECO:0000256" key="2">
    <source>
        <dbReference type="ARBA" id="ARBA00009810"/>
    </source>
</evidence>
<protein>
    <submittedName>
        <fullName evidence="15">TonB-dependent receptor</fullName>
    </submittedName>
</protein>
<evidence type="ECO:0000256" key="11">
    <source>
        <dbReference type="RuleBase" id="RU003357"/>
    </source>
</evidence>
<evidence type="ECO:0000313" key="16">
    <source>
        <dbReference type="Proteomes" id="UP001198602"/>
    </source>
</evidence>
<dbReference type="PROSITE" id="PS52016">
    <property type="entry name" value="TONB_DEPENDENT_REC_3"/>
    <property type="match status" value="1"/>
</dbReference>
<dbReference type="SUPFAM" id="SSF56935">
    <property type="entry name" value="Porins"/>
    <property type="match status" value="1"/>
</dbReference>
<dbReference type="PANTHER" id="PTHR47234:SF2">
    <property type="entry name" value="TONB-DEPENDENT RECEPTOR"/>
    <property type="match status" value="1"/>
</dbReference>
<dbReference type="Pfam" id="PF07715">
    <property type="entry name" value="Plug"/>
    <property type="match status" value="1"/>
</dbReference>
<dbReference type="RefSeq" id="WP_225237608.1">
    <property type="nucleotide sequence ID" value="NZ_JAHYBX010000001.1"/>
</dbReference>
<keyword evidence="6 11" id="KW-0798">TonB box</keyword>
<dbReference type="InterPro" id="IPR039426">
    <property type="entry name" value="TonB-dep_rcpt-like"/>
</dbReference>
<keyword evidence="12" id="KW-0732">Signal</keyword>
<keyword evidence="7 10" id="KW-0472">Membrane</keyword>